<sequence>MAVGETATETFTVRGPNAAPTTLVVTITGTNDAPEITHVEQHIENAQNQKISGIDTAEVDTTHVVGQVTARDIDNGDELSLAYKAGVPTDSQGQSLPKEFLDGNGHLAGLTVDGHGGYTFIPDSAHFGNIPPGQTQVFKVPIEVTDGHGGKDTQEITLTVVGHNRPPEVTNTDIHLVAQKEDFGTQRVTTQELLRLAGATDPDGDTLHVTHVKITGAGGAPVSVQDNGQGEFIFTSKQDQHGDLHFTFEVTDGMPHSQVRTVSATLPVTAVNDKPVASDFRLGSVTESTTSTPKPTRVFTEQEFLNHVKDPDIATDHDVLHLTGTPTLVSGDQSKGRFEVSGNDYRFVPNNPNFHGTVHVTYEVTDSSGAKATAQAAIVVTPTNDPAAITNPHPDFVEEDGKATAHGKLGITDVDGHSEESFHANSHIGGKFGYLQLDSDGNWNYVLTRGDKLVCSNSVKAVSLLSTSRLHLEMERIMT</sequence>
<dbReference type="Pfam" id="PF17892">
    <property type="entry name" value="Cadherin_5"/>
    <property type="match status" value="1"/>
</dbReference>
<dbReference type="NCBIfam" id="NF012211">
    <property type="entry name" value="tand_rpt_95"/>
    <property type="match status" value="2"/>
</dbReference>
<dbReference type="EMBL" id="BBSA01000008">
    <property type="protein sequence ID" value="GAM63397.1"/>
    <property type="molecule type" value="Genomic_DNA"/>
</dbReference>
<dbReference type="InterPro" id="IPR013783">
    <property type="entry name" value="Ig-like_fold"/>
</dbReference>
<reference evidence="2 3" key="1">
    <citation type="submission" date="2015-01" db="EMBL/GenBank/DDBJ databases">
        <title>Vibrio sp. C5 JCM 19232 whole genome shotgun sequence.</title>
        <authorList>
            <person name="Sawabe T."/>
            <person name="Meirelles P."/>
            <person name="Feng G."/>
            <person name="Sayaka M."/>
            <person name="Hattori M."/>
            <person name="Ohkuma M."/>
        </authorList>
    </citation>
    <scope>NUCLEOTIDE SEQUENCE [LARGE SCALE GENOMIC DNA]</scope>
    <source>
        <strain evidence="2 3">JCM19232</strain>
    </source>
</reference>
<organism evidence="2 3">
    <name type="scientific">Vibrio ishigakensis</name>
    <dbReference type="NCBI Taxonomy" id="1481914"/>
    <lineage>
        <taxon>Bacteria</taxon>
        <taxon>Pseudomonadati</taxon>
        <taxon>Pseudomonadota</taxon>
        <taxon>Gammaproteobacteria</taxon>
        <taxon>Vibrionales</taxon>
        <taxon>Vibrionaceae</taxon>
        <taxon>Vibrio</taxon>
    </lineage>
</organism>
<dbReference type="InterPro" id="IPR041690">
    <property type="entry name" value="Cadherin_5"/>
</dbReference>
<dbReference type="Pfam" id="PF17963">
    <property type="entry name" value="Big_9"/>
    <property type="match status" value="1"/>
</dbReference>
<comment type="caution">
    <text evidence="2">The sequence shown here is derived from an EMBL/GenBank/DDBJ whole genome shotgun (WGS) entry which is preliminary data.</text>
</comment>
<evidence type="ECO:0000259" key="1">
    <source>
        <dbReference type="Pfam" id="PF17892"/>
    </source>
</evidence>
<feature type="domain" description="Cadherin-like" evidence="1">
    <location>
        <begin position="164"/>
        <end position="265"/>
    </location>
</feature>
<protein>
    <submittedName>
        <fullName evidence="2">Hemagglutinin/hemolysin-related protein</fullName>
    </submittedName>
</protein>
<gene>
    <name evidence="2" type="ORF">JCM19232_1544</name>
</gene>
<dbReference type="Proteomes" id="UP000031670">
    <property type="component" value="Unassembled WGS sequence"/>
</dbReference>
<dbReference type="InterPro" id="IPR010221">
    <property type="entry name" value="VCBS_dom"/>
</dbReference>
<evidence type="ECO:0000313" key="3">
    <source>
        <dbReference type="Proteomes" id="UP000031670"/>
    </source>
</evidence>
<accession>A0A0B8PFN4</accession>
<reference evidence="2 3" key="2">
    <citation type="submission" date="2015-01" db="EMBL/GenBank/DDBJ databases">
        <authorList>
            <consortium name="NBRP consortium"/>
            <person name="Sawabe T."/>
            <person name="Meirelles P."/>
            <person name="Feng G."/>
            <person name="Sayaka M."/>
            <person name="Hattori M."/>
            <person name="Ohkuma M."/>
        </authorList>
    </citation>
    <scope>NUCLEOTIDE SEQUENCE [LARGE SCALE GENOMIC DNA]</scope>
    <source>
        <strain evidence="2 3">JCM19232</strain>
    </source>
</reference>
<dbReference type="Gene3D" id="2.60.40.10">
    <property type="entry name" value="Immunoglobulins"/>
    <property type="match status" value="2"/>
</dbReference>
<dbReference type="AlphaFoldDB" id="A0A0B8PFN4"/>
<name>A0A0B8PFN4_9VIBR</name>
<dbReference type="NCBIfam" id="TIGR01965">
    <property type="entry name" value="VCBS_repeat"/>
    <property type="match status" value="3"/>
</dbReference>
<evidence type="ECO:0000313" key="2">
    <source>
        <dbReference type="EMBL" id="GAM63397.1"/>
    </source>
</evidence>
<proteinExistence type="predicted"/>